<gene>
    <name evidence="10" type="ORF">C4520_13635</name>
</gene>
<dbReference type="InterPro" id="IPR006311">
    <property type="entry name" value="TAT_signal"/>
</dbReference>
<dbReference type="SMART" id="SM00926">
    <property type="entry name" value="Molybdop_Fe4S4"/>
    <property type="match status" value="1"/>
</dbReference>
<evidence type="ECO:0000256" key="7">
    <source>
        <dbReference type="ARBA" id="ARBA00023004"/>
    </source>
</evidence>
<dbReference type="Pfam" id="PF00384">
    <property type="entry name" value="Molybdopterin"/>
    <property type="match status" value="1"/>
</dbReference>
<dbReference type="Gene3D" id="3.40.228.10">
    <property type="entry name" value="Dimethylsulfoxide Reductase, domain 2"/>
    <property type="match status" value="1"/>
</dbReference>
<dbReference type="InterPro" id="IPR037946">
    <property type="entry name" value="MopB_CT_Tetrathionate"/>
</dbReference>
<keyword evidence="8" id="KW-0411">Iron-sulfur</keyword>
<dbReference type="Gene3D" id="3.40.50.740">
    <property type="match status" value="1"/>
</dbReference>
<accession>A0A3A4NSW1</accession>
<keyword evidence="7" id="KW-0408">Iron</keyword>
<dbReference type="InterPro" id="IPR006963">
    <property type="entry name" value="Mopterin_OxRdtase_4Fe-4S_dom"/>
</dbReference>
<evidence type="ECO:0000259" key="9">
    <source>
        <dbReference type="PROSITE" id="PS51669"/>
    </source>
</evidence>
<dbReference type="PANTHER" id="PTHR43742:SF9">
    <property type="entry name" value="TETRATHIONATE REDUCTASE SUBUNIT A"/>
    <property type="match status" value="1"/>
</dbReference>
<evidence type="ECO:0000256" key="1">
    <source>
        <dbReference type="ARBA" id="ARBA00010312"/>
    </source>
</evidence>
<dbReference type="InterPro" id="IPR009010">
    <property type="entry name" value="Asp_de-COase-like_dom_sf"/>
</dbReference>
<feature type="domain" description="4Fe-4S Mo/W bis-MGD-type" evidence="9">
    <location>
        <begin position="64"/>
        <end position="139"/>
    </location>
</feature>
<name>A0A3A4NSW1_ABYX5</name>
<dbReference type="InterPro" id="IPR006657">
    <property type="entry name" value="MoPterin_dinucl-bd_dom"/>
</dbReference>
<dbReference type="PROSITE" id="PS51318">
    <property type="entry name" value="TAT"/>
    <property type="match status" value="1"/>
</dbReference>
<keyword evidence="6" id="KW-0560">Oxidoreductase</keyword>
<keyword evidence="3" id="KW-0500">Molybdenum</keyword>
<evidence type="ECO:0000313" key="11">
    <source>
        <dbReference type="Proteomes" id="UP000265882"/>
    </source>
</evidence>
<sequence>MSKMKRKNSLDSWLNPEFSRRKFIKVSGILASAATVTNFIKPTPAYALTAGEFPPDPLESDAGVDIKYSVCLMCHGSCGIRAKVVDGVLVKIDGNPYHPNCLEPGERLSYATPVNEARNRVGTVCVKGQSGVQTVYNPYRLLGPIKRAPGTKRGEGQWVSITWEQAIDEIAQILSPYADTGTLIDPSAPELGPIANKVLFSPGRLEHGQKEFTDRFFKNQLGTINHRHDHTSICETSHHVAGSLTTDGKNNHFKPDVINCRYILYIGTNPLEAGFPMNPLSRKTMEFKKRGGKMVVVDPRFSNTAAKADQWVPIKPGGDAAFALAMIQYMIGNGRYDGTYLSNANISAALESSPKEYSFTDSTFLVRIVGGRAAAYLRADEAGLPGGTSSEYVILDESNGTAVALPDPANTSNPARRGLLEAPGDSIVVNGHTCKTAFTLLKEQANARTMQQWAELCGISVSVIENIAIEFTSHGKNAVANPYRGPCKHTNGTYNVLCILALNTLIGSMNWKGGNTVGGGHWHEADGKGAPGSVDVTSVPGGATASGIQVTRVKANYETDAPAIFARDGGYPARRPWFPHAQNGNFQEILPSIADRYPYGIDVLFTYWNDMVYTTPAARATYEAILADESLIPHFIAFSLEPDETSCWADYILPDPSYLERWGTPHVAPTIQTKVSSFRQPVVGDFDADMNYTPAVGDTMLIEDFFVAVAKRLGLPGVGAGAFADGDKLDNAWDWYRKLLNNFSAESGVSANEILAKGGIFEGDEAAYDGEYMAHRYQGIIRLFIESLATTKDSMTGEFFDGVPKYEPIKDVMGNELVDDVAQYPFALVTYKPVNHTQSRTIVNPWLVQVLMPENYVEMNASDAGSLGIETGDMVKVSSISNSVGIKGKAKVTQGMRPGVAAISQSYGHWQLNSRPTVTIDGMLQDYDAGRGKGLQGNQVLRLDPVLGNVTLQDKIGGSASFYNSRVRIEKI</sequence>
<dbReference type="EMBL" id="QZKU01000095">
    <property type="protein sequence ID" value="RJP18914.1"/>
    <property type="molecule type" value="Genomic_DNA"/>
</dbReference>
<keyword evidence="4" id="KW-0479">Metal-binding</keyword>
<dbReference type="PROSITE" id="PS51669">
    <property type="entry name" value="4FE4S_MOW_BIS_MGD"/>
    <property type="match status" value="1"/>
</dbReference>
<evidence type="ECO:0000256" key="8">
    <source>
        <dbReference type="ARBA" id="ARBA00023014"/>
    </source>
</evidence>
<dbReference type="PANTHER" id="PTHR43742">
    <property type="entry name" value="TRIMETHYLAMINE-N-OXIDE REDUCTASE"/>
    <property type="match status" value="1"/>
</dbReference>
<dbReference type="CDD" id="cd02780">
    <property type="entry name" value="MopB_CT_Tetrathionate_Arsenate-R"/>
    <property type="match status" value="1"/>
</dbReference>
<dbReference type="GO" id="GO:0016491">
    <property type="term" value="F:oxidoreductase activity"/>
    <property type="evidence" value="ECO:0007669"/>
    <property type="project" value="UniProtKB-KW"/>
</dbReference>
<evidence type="ECO:0000256" key="6">
    <source>
        <dbReference type="ARBA" id="ARBA00023002"/>
    </source>
</evidence>
<dbReference type="Pfam" id="PF01568">
    <property type="entry name" value="Molydop_binding"/>
    <property type="match status" value="1"/>
</dbReference>
<dbReference type="GO" id="GO:0043546">
    <property type="term" value="F:molybdopterin cofactor binding"/>
    <property type="evidence" value="ECO:0007669"/>
    <property type="project" value="InterPro"/>
</dbReference>
<dbReference type="InterPro" id="IPR050612">
    <property type="entry name" value="Prok_Mopterin_Oxidored"/>
</dbReference>
<keyword evidence="2" id="KW-0004">4Fe-4S</keyword>
<dbReference type="Gene3D" id="2.40.40.20">
    <property type="match status" value="1"/>
</dbReference>
<evidence type="ECO:0000256" key="2">
    <source>
        <dbReference type="ARBA" id="ARBA00022485"/>
    </source>
</evidence>
<evidence type="ECO:0000256" key="5">
    <source>
        <dbReference type="ARBA" id="ARBA00022729"/>
    </source>
</evidence>
<dbReference type="SUPFAM" id="SSF53706">
    <property type="entry name" value="Formate dehydrogenase/DMSO reductase, domains 1-3"/>
    <property type="match status" value="1"/>
</dbReference>
<comment type="caution">
    <text evidence="10">The sequence shown here is derived from an EMBL/GenBank/DDBJ whole genome shotgun (WGS) entry which is preliminary data.</text>
</comment>
<evidence type="ECO:0000313" key="10">
    <source>
        <dbReference type="EMBL" id="RJP18914.1"/>
    </source>
</evidence>
<dbReference type="GO" id="GO:0046872">
    <property type="term" value="F:metal ion binding"/>
    <property type="evidence" value="ECO:0007669"/>
    <property type="project" value="UniProtKB-KW"/>
</dbReference>
<dbReference type="Pfam" id="PF04879">
    <property type="entry name" value="Molybdop_Fe4S4"/>
    <property type="match status" value="1"/>
</dbReference>
<evidence type="ECO:0000256" key="3">
    <source>
        <dbReference type="ARBA" id="ARBA00022505"/>
    </source>
</evidence>
<keyword evidence="5" id="KW-0732">Signal</keyword>
<proteinExistence type="inferred from homology"/>
<dbReference type="GO" id="GO:0051539">
    <property type="term" value="F:4 iron, 4 sulfur cluster binding"/>
    <property type="evidence" value="ECO:0007669"/>
    <property type="project" value="UniProtKB-KW"/>
</dbReference>
<dbReference type="Proteomes" id="UP000265882">
    <property type="component" value="Unassembled WGS sequence"/>
</dbReference>
<evidence type="ECO:0000256" key="4">
    <source>
        <dbReference type="ARBA" id="ARBA00022723"/>
    </source>
</evidence>
<dbReference type="SUPFAM" id="SSF50692">
    <property type="entry name" value="ADC-like"/>
    <property type="match status" value="1"/>
</dbReference>
<reference evidence="10 11" key="1">
    <citation type="journal article" date="2017" name="ISME J.">
        <title>Energy and carbon metabolisms in a deep terrestrial subsurface fluid microbial community.</title>
        <authorList>
            <person name="Momper L."/>
            <person name="Jungbluth S.P."/>
            <person name="Lee M.D."/>
            <person name="Amend J.P."/>
        </authorList>
    </citation>
    <scope>NUCLEOTIDE SEQUENCE [LARGE SCALE GENOMIC DNA]</scope>
    <source>
        <strain evidence="10">SURF_5</strain>
    </source>
</reference>
<comment type="similarity">
    <text evidence="1">Belongs to the prokaryotic molybdopterin-containing oxidoreductase family.</text>
</comment>
<dbReference type="InterPro" id="IPR006656">
    <property type="entry name" value="Mopterin_OxRdtase"/>
</dbReference>
<dbReference type="Gene3D" id="3.30.200.210">
    <property type="match status" value="1"/>
</dbReference>
<organism evidence="10 11">
    <name type="scientific">Abyssobacteria bacterium (strain SURF_5)</name>
    <dbReference type="NCBI Taxonomy" id="2093360"/>
    <lineage>
        <taxon>Bacteria</taxon>
        <taxon>Pseudomonadati</taxon>
        <taxon>Candidatus Hydrogenedentota</taxon>
        <taxon>Candidatus Abyssobacteria</taxon>
    </lineage>
</organism>
<dbReference type="AlphaFoldDB" id="A0A3A4NSW1"/>
<protein>
    <submittedName>
        <fullName evidence="10">Molybdopterin oxidoreductase</fullName>
    </submittedName>
</protein>